<keyword evidence="1" id="KW-1133">Transmembrane helix</keyword>
<organism evidence="2 3">
    <name type="scientific">Spodoptera frugiperda ascovirus 1a</name>
    <name type="common">SfAV-1a</name>
    <dbReference type="NCBI Taxonomy" id="113370"/>
    <lineage>
        <taxon>Viruses</taxon>
        <taxon>Varidnaviria</taxon>
        <taxon>Bamfordvirae</taxon>
        <taxon>Nucleocytoviricota</taxon>
        <taxon>Megaviricetes</taxon>
        <taxon>Pimascovirales</taxon>
        <taxon>Pimascovirales incertae sedis</taxon>
        <taxon>Ascoviridae</taxon>
        <taxon>Ascovirus</taxon>
        <taxon>Ascovirus sfav1a</taxon>
    </lineage>
</organism>
<proteinExistence type="predicted"/>
<evidence type="ECO:0000313" key="3">
    <source>
        <dbReference type="Proteomes" id="UP000008030"/>
    </source>
</evidence>
<protein>
    <submittedName>
        <fullName evidence="2">24.7 kDa</fullName>
    </submittedName>
</protein>
<name>Q0E509_SFAVA</name>
<dbReference type="OrthoDB" id="19237at10239"/>
<evidence type="ECO:0000313" key="2">
    <source>
        <dbReference type="EMBL" id="CAL44692.1"/>
    </source>
</evidence>
<feature type="transmembrane region" description="Helical" evidence="1">
    <location>
        <begin position="119"/>
        <end position="139"/>
    </location>
</feature>
<dbReference type="RefSeq" id="YP_762447.1">
    <property type="nucleotide sequence ID" value="NC_008361.1"/>
</dbReference>
<evidence type="ECO:0000256" key="1">
    <source>
        <dbReference type="SAM" id="Phobius"/>
    </source>
</evidence>
<feature type="transmembrane region" description="Helical" evidence="1">
    <location>
        <begin position="95"/>
        <end position="113"/>
    </location>
</feature>
<gene>
    <name evidence="2" type="primary">ORF092</name>
</gene>
<dbReference type="Proteomes" id="UP000008030">
    <property type="component" value="Segment"/>
</dbReference>
<keyword evidence="3" id="KW-1185">Reference proteome</keyword>
<dbReference type="EMBL" id="AM398843">
    <property type="protein sequence ID" value="CAL44692.1"/>
    <property type="molecule type" value="Genomic_DNA"/>
</dbReference>
<keyword evidence="1" id="KW-0472">Membrane</keyword>
<dbReference type="GeneID" id="4306219"/>
<reference evidence="2 3" key="1">
    <citation type="journal article" date="2006" name="J. Virol.">
        <title>Genomic sequence of Spodoptera frugiperda Ascovirus 1a, an enveloped, double-stranded DNA insect virus that manipulates apoptosis for viral reproduction.</title>
        <authorList>
            <person name="Bideshi D.K."/>
            <person name="Demattei M.V."/>
            <person name="Rouleux-Bonnin F."/>
            <person name="Stasiak K."/>
            <person name="Tan Y."/>
            <person name="Bigot S."/>
            <person name="Bigot Y."/>
            <person name="Federici B.A."/>
        </authorList>
    </citation>
    <scope>NUCLEOTIDE SEQUENCE [LARGE SCALE GENOMIC DNA]</scope>
    <source>
        <strain evidence="3">SvAV-1a</strain>
    </source>
</reference>
<sequence>MKNASAPAMSPRDIVPVFAGRDAILQPDTLARTVTSFAAFSELDHEPPPKLATYSPPNSNDSTASFQRRAALEKIQQYLREEMEIRRKLYKRNDLVLTILTWFGILIALAYALCHTLLASSVVLSSISLVATTMLATMWKISNILSPKGRCHFQIYTLTMMLIDKFNTKLTRFFDDKIVTHEEYVNLEADFEAYKTTRAHIRNAKMNTPSATMMMDVM</sequence>
<accession>Q0E509</accession>
<keyword evidence="1" id="KW-0812">Transmembrane</keyword>
<dbReference type="KEGG" id="vg:4306219"/>
<organismHost>
    <name type="scientific">Spodoptera frugiperda</name>
    <name type="common">Fall armyworm</name>
    <dbReference type="NCBI Taxonomy" id="7108"/>
</organismHost>